<reference evidence="3" key="1">
    <citation type="submission" date="2024-06" db="EMBL/GenBank/DDBJ databases">
        <authorList>
            <person name="Ryan C."/>
        </authorList>
    </citation>
    <scope>NUCLEOTIDE SEQUENCE [LARGE SCALE GENOMIC DNA]</scope>
</reference>
<evidence type="ECO:0000313" key="2">
    <source>
        <dbReference type="EMBL" id="CAL4958711.1"/>
    </source>
</evidence>
<dbReference type="Proteomes" id="UP001497457">
    <property type="component" value="Chromosome 18b"/>
</dbReference>
<accession>A0ABC8ZAS7</accession>
<keyword evidence="3" id="KW-1185">Reference proteome</keyword>
<sequence>MAPKRKPLSDGEMESPADSPKPKDDMTEFPADFAEPVYLVAAREDEKAAYTVFKIDATAVTSGNTPPRAQIVAGLSGTEHGMSFVAAHSKHGSWIVAVGGGLRSGTIIFDPSTLRTYRGPRLMQPKDEPVLISHGGEVYALSRSPRVVPHFDFYPWFETLSFNKGVPSIDCGVRACWSPLSPPPFFPSSLDPYEFRNPPKIVVSSYAAVGSHILLSPQPELRLGTYAFHVVNKTWEKVHDENLPFVDQAVPVGGSLYAAYLTSDKASAGSASLFYMSINTSQSTHDADVSTTSLSIQEFPVVASMPKVPRPLFCPLGKGKFCFIRLGPCRRSHKNANLFKEVEVVLTTFQTENIDAILSACHSQSSTANNLRVALQVKEQSHSYNSKGRSRMLYSDIPVVAALSMNTENIDIFERGAVETRRNQTTNIVETPVIRCWT</sequence>
<dbReference type="AlphaFoldDB" id="A0ABC8ZAS7"/>
<reference evidence="2 3" key="2">
    <citation type="submission" date="2024-10" db="EMBL/GenBank/DDBJ databases">
        <authorList>
            <person name="Ryan C."/>
        </authorList>
    </citation>
    <scope>NUCLEOTIDE SEQUENCE [LARGE SCALE GENOMIC DNA]</scope>
</reference>
<evidence type="ECO:0000313" key="3">
    <source>
        <dbReference type="Proteomes" id="UP001497457"/>
    </source>
</evidence>
<protein>
    <submittedName>
        <fullName evidence="2">Uncharacterized protein</fullName>
    </submittedName>
</protein>
<name>A0ABC8ZAS7_9POAL</name>
<dbReference type="PANTHER" id="PTHR33085:SF132">
    <property type="entry name" value="OS02G0198100 PROTEIN"/>
    <property type="match status" value="1"/>
</dbReference>
<dbReference type="PANTHER" id="PTHR33085">
    <property type="entry name" value="OS12G0113100 PROTEIN-RELATED"/>
    <property type="match status" value="1"/>
</dbReference>
<proteinExistence type="predicted"/>
<dbReference type="Pfam" id="PF07893">
    <property type="entry name" value="DUF1668"/>
    <property type="match status" value="1"/>
</dbReference>
<feature type="region of interest" description="Disordered" evidence="1">
    <location>
        <begin position="1"/>
        <end position="28"/>
    </location>
</feature>
<organism evidence="2 3">
    <name type="scientific">Urochloa decumbens</name>
    <dbReference type="NCBI Taxonomy" id="240449"/>
    <lineage>
        <taxon>Eukaryota</taxon>
        <taxon>Viridiplantae</taxon>
        <taxon>Streptophyta</taxon>
        <taxon>Embryophyta</taxon>
        <taxon>Tracheophyta</taxon>
        <taxon>Spermatophyta</taxon>
        <taxon>Magnoliopsida</taxon>
        <taxon>Liliopsida</taxon>
        <taxon>Poales</taxon>
        <taxon>Poaceae</taxon>
        <taxon>PACMAD clade</taxon>
        <taxon>Panicoideae</taxon>
        <taxon>Panicodae</taxon>
        <taxon>Paniceae</taxon>
        <taxon>Melinidinae</taxon>
        <taxon>Urochloa</taxon>
    </lineage>
</organism>
<evidence type="ECO:0000256" key="1">
    <source>
        <dbReference type="SAM" id="MobiDB-lite"/>
    </source>
</evidence>
<dbReference type="InterPro" id="IPR012871">
    <property type="entry name" value="DUF1668_ORYSA"/>
</dbReference>
<gene>
    <name evidence="2" type="ORF">URODEC1_LOCUS43282</name>
</gene>
<dbReference type="EMBL" id="OZ075128">
    <property type="protein sequence ID" value="CAL4958711.1"/>
    <property type="molecule type" value="Genomic_DNA"/>
</dbReference>